<evidence type="ECO:0000313" key="3">
    <source>
        <dbReference type="Proteomes" id="UP000019426"/>
    </source>
</evidence>
<gene>
    <name evidence="2" type="ORF">CM240_2396</name>
</gene>
<evidence type="ECO:0000313" key="2">
    <source>
        <dbReference type="EMBL" id="CDM69533.1"/>
    </source>
</evidence>
<dbReference type="InterPro" id="IPR001173">
    <property type="entry name" value="Glyco_trans_2-like"/>
</dbReference>
<evidence type="ECO:0000259" key="1">
    <source>
        <dbReference type="Pfam" id="PF00535"/>
    </source>
</evidence>
<dbReference type="eggNOG" id="COG0463">
    <property type="taxonomic scope" value="Bacteria"/>
</dbReference>
<dbReference type="OrthoDB" id="9179784at2"/>
<dbReference type="SUPFAM" id="SSF53448">
    <property type="entry name" value="Nucleotide-diphospho-sugar transferases"/>
    <property type="match status" value="2"/>
</dbReference>
<dbReference type="PATRIC" id="fig|1216932.3.peg.2374"/>
<accession>W6RYK5</accession>
<sequence>MKEDNIIYLAPEEKLDLSLNLNSEKIKSLKLMLRKTKEFTRGNLITKIIDVENNKELYKKRISLYRIENNKEINIDVKDVSILGCNKKINIELFVDNVDGVYVIKDNENLFIKIERESLNHEILEKIEEYKLKIDEIKKSRGWRVINLINNIFSGKNKEIDLPIQREKSEYEKWLINKHDDMECIENTTFKCTLITLVDNRNKKEFCAFLDSIKLQRCFHKRLVIITTSKLKSYVDSIINLYKKYLYIEVKVKSEICNLHNIIDKINDEYVGFIDSKGILDKNAFMEISKEVTNNVECVYFDEDIYDVESGELKEPKFKPNFSIDMLRSINYIGKFFIIRSDILKKINKSFPKYFVYDNYDLYFKLYENGYKFTHVSKVLYHICKDNISNIKDGKIILEEHLSRINLDAKVSICKDEFFRILYSINSKKVSIIIPNKDNLEVLRTCINSILKKTTYTNYEIIVVENNSIEKETFEYYDTIKEIDKIRVIEFDGEFNYSAINNFAVEQSQGEYIVLLNNDIEIITPDWIENMIQYAQRKDVGIVGAKLYYLDDTIQHAGVIIGMRGLAAHRYCGSYKNEIGNMGMLQYVQNLSAVTAAVMMIKRDVYTEINGLDEKFKVAFNDIDFCMSVMKKGYLIVWNPFVEMYHYESISRGSEDTEEKVKRFEFEIERFYSKWKKYLIEGDYYFNVNLSLEDIDYSIATKEEDRDVLIKKYL</sequence>
<dbReference type="EMBL" id="HG917868">
    <property type="protein sequence ID" value="CDM69533.1"/>
    <property type="molecule type" value="Genomic_DNA"/>
</dbReference>
<dbReference type="HOGENOM" id="CLU_005003_2_0_9"/>
<feature type="domain" description="Glycosyltransferase 2-like" evidence="1">
    <location>
        <begin position="431"/>
        <end position="552"/>
    </location>
</feature>
<dbReference type="Pfam" id="PF00535">
    <property type="entry name" value="Glycos_transf_2"/>
    <property type="match status" value="1"/>
</dbReference>
<keyword evidence="3" id="KW-1185">Reference proteome</keyword>
<reference evidence="2 3" key="1">
    <citation type="submission" date="2013-11" db="EMBL/GenBank/DDBJ databases">
        <title>Complete genome sequence of Clostridum sp. M2/40.</title>
        <authorList>
            <person name="Wibberg D."/>
            <person name="Puehler A."/>
            <person name="Schlueter A."/>
        </authorList>
    </citation>
    <scope>NUCLEOTIDE SEQUENCE [LARGE SCALE GENOMIC DNA]</scope>
    <source>
        <strain evidence="3">M2/40</strain>
    </source>
</reference>
<dbReference type="CDD" id="cd04186">
    <property type="entry name" value="GT_2_like_c"/>
    <property type="match status" value="1"/>
</dbReference>
<dbReference type="STRING" id="1216932.CM240_2396"/>
<proteinExistence type="predicted"/>
<dbReference type="AlphaFoldDB" id="W6RYK5"/>
<dbReference type="Proteomes" id="UP000019426">
    <property type="component" value="Chromosome M2/40_rep1"/>
</dbReference>
<dbReference type="PANTHER" id="PTHR43179:SF7">
    <property type="entry name" value="RHAMNOSYLTRANSFERASE WBBL"/>
    <property type="match status" value="1"/>
</dbReference>
<dbReference type="PANTHER" id="PTHR43179">
    <property type="entry name" value="RHAMNOSYLTRANSFERASE WBBL"/>
    <property type="match status" value="1"/>
</dbReference>
<organism evidence="2 3">
    <name type="scientific">Clostridium bornimense</name>
    <dbReference type="NCBI Taxonomy" id="1216932"/>
    <lineage>
        <taxon>Bacteria</taxon>
        <taxon>Bacillati</taxon>
        <taxon>Bacillota</taxon>
        <taxon>Clostridia</taxon>
        <taxon>Eubacteriales</taxon>
        <taxon>Clostridiaceae</taxon>
        <taxon>Clostridium</taxon>
    </lineage>
</organism>
<dbReference type="Gene3D" id="3.90.550.10">
    <property type="entry name" value="Spore Coat Polysaccharide Biosynthesis Protein SpsA, Chain A"/>
    <property type="match status" value="2"/>
</dbReference>
<dbReference type="eggNOG" id="COG1216">
    <property type="taxonomic scope" value="Bacteria"/>
</dbReference>
<dbReference type="InterPro" id="IPR029044">
    <property type="entry name" value="Nucleotide-diphossugar_trans"/>
</dbReference>
<dbReference type="KEGG" id="clt:CM240_2396"/>
<protein>
    <recommendedName>
        <fullName evidence="1">Glycosyltransferase 2-like domain-containing protein</fullName>
    </recommendedName>
</protein>
<name>W6RYK5_9CLOT</name>
<dbReference type="RefSeq" id="WP_051483825.1">
    <property type="nucleotide sequence ID" value="NZ_HG917868.1"/>
</dbReference>